<keyword evidence="3" id="KW-0808">Transferase</keyword>
<keyword evidence="4" id="KW-0949">S-adenosyl-L-methionine</keyword>
<proteinExistence type="predicted"/>
<dbReference type="InterPro" id="IPR029063">
    <property type="entry name" value="SAM-dependent_MTases_sf"/>
</dbReference>
<dbReference type="PROSITE" id="PS00092">
    <property type="entry name" value="N6_MTASE"/>
    <property type="match status" value="1"/>
</dbReference>
<dbReference type="GO" id="GO:0032259">
    <property type="term" value="P:methylation"/>
    <property type="evidence" value="ECO:0007669"/>
    <property type="project" value="UniProtKB-KW"/>
</dbReference>
<dbReference type="SUPFAM" id="SSF53335">
    <property type="entry name" value="S-adenosyl-L-methionine-dependent methyltransferases"/>
    <property type="match status" value="1"/>
</dbReference>
<name>A0A9X2WYN9_9GAMM</name>
<keyword evidence="8" id="KW-1185">Reference proteome</keyword>
<dbReference type="InterPro" id="IPR002052">
    <property type="entry name" value="DNA_methylase_N6_adenine_CS"/>
</dbReference>
<dbReference type="PRINTS" id="PR00507">
    <property type="entry name" value="N12N6MTFRASE"/>
</dbReference>
<dbReference type="EMBL" id="JAMTCC010000074">
    <property type="protein sequence ID" value="MCT7948022.1"/>
    <property type="molecule type" value="Genomic_DNA"/>
</dbReference>
<evidence type="ECO:0000256" key="4">
    <source>
        <dbReference type="ARBA" id="ARBA00022691"/>
    </source>
</evidence>
<reference evidence="7" key="1">
    <citation type="journal article" date="2023" name="Int. J. Syst. Evol. Microbiol.">
        <title>&lt;i&gt;Shewanella septentrionalis&lt;/i&gt; sp. nov. and &lt;i&gt;Shewanella holmiensis&lt;/i&gt; sp. nov., isolated from Baltic Sea water and sediments.</title>
        <authorList>
            <person name="Martin-Rodriguez A.J."/>
            <person name="Thorell K."/>
            <person name="Joffre E."/>
            <person name="Jensie-Markopoulos S."/>
            <person name="Moore E.R.B."/>
            <person name="Sjoling A."/>
        </authorList>
    </citation>
    <scope>NUCLEOTIDE SEQUENCE</scope>
    <source>
        <strain evidence="7">SP1W3</strain>
    </source>
</reference>
<dbReference type="PANTHER" id="PTHR33841:SF5">
    <property type="entry name" value="DNA METHYLASE (MODIFICATION METHYLASE) (METHYLTRANSFERASE)-RELATED"/>
    <property type="match status" value="1"/>
</dbReference>
<organism evidence="7 8">
    <name type="scientific">Shewanella septentrionalis</name>
    <dbReference type="NCBI Taxonomy" id="2952223"/>
    <lineage>
        <taxon>Bacteria</taxon>
        <taxon>Pseudomonadati</taxon>
        <taxon>Pseudomonadota</taxon>
        <taxon>Gammaproteobacteria</taxon>
        <taxon>Alteromonadales</taxon>
        <taxon>Shewanellaceae</taxon>
        <taxon>Shewanella</taxon>
    </lineage>
</organism>
<evidence type="ECO:0000313" key="8">
    <source>
        <dbReference type="Proteomes" id="UP001155604"/>
    </source>
</evidence>
<accession>A0A9X2WYN9</accession>
<sequence length="500" mass="56541">MAGKKSIEKWEFGDFQTPFLLAKKVVEVLKRNHNISPDHIIEPTCGKGAFVLAAAEGFQGSQVHGYEINPKYVDDANKEILSKNLGGLSKVKEADFFDTAWENEISSMQGQLLIIGNPPWVTSSELGMLNSKNLPEKTNFQGRKGIEAITGSGNFDISEWMLLQHVSWLSNREGAIAFLCKTSVARKVMRQVRQSKEHKFFGHIYPIDAKAYFDASVEACLFVLTTETGHADCDVYDSLESTTPSHVIGERDGIIVSDVEIYKKWRHLKGQDSAYVWRSGLKHDCSNVMELEEVDGGYINGFGEKVDVEDTYIYPLLKSSDIGNGRVKSYRKVVIVTQKNVGEDTSEIMKFAPKTWDYLIQHEEYLDRRKSTIYKGKPRFSIFGVGQYSFTDWKIAISGLYKNIQFNIIPPMNGKPVIFDDTVNLIPMGSKKEADFIYMLLVSHPAKEFISSLVFLDEKRPVTTKILRELSLKEVAKELGLIEEYNEFVMSSKADNQLDN</sequence>
<keyword evidence="5" id="KW-0680">Restriction system</keyword>
<dbReference type="AlphaFoldDB" id="A0A9X2WYN9"/>
<dbReference type="GO" id="GO:0009007">
    <property type="term" value="F:site-specific DNA-methyltransferase (adenine-specific) activity"/>
    <property type="evidence" value="ECO:0007669"/>
    <property type="project" value="UniProtKB-EC"/>
</dbReference>
<dbReference type="PANTHER" id="PTHR33841">
    <property type="entry name" value="DNA METHYLTRANSFERASE YEEA-RELATED"/>
    <property type="match status" value="1"/>
</dbReference>
<dbReference type="EC" id="2.1.1.72" evidence="1"/>
<evidence type="ECO:0000256" key="2">
    <source>
        <dbReference type="ARBA" id="ARBA00022603"/>
    </source>
</evidence>
<gene>
    <name evidence="7" type="ORF">NE536_22000</name>
</gene>
<keyword evidence="2" id="KW-0489">Methyltransferase</keyword>
<dbReference type="Proteomes" id="UP001155604">
    <property type="component" value="Unassembled WGS sequence"/>
</dbReference>
<dbReference type="GO" id="GO:0009307">
    <property type="term" value="P:DNA restriction-modification system"/>
    <property type="evidence" value="ECO:0007669"/>
    <property type="project" value="UniProtKB-KW"/>
</dbReference>
<evidence type="ECO:0000256" key="6">
    <source>
        <dbReference type="ARBA" id="ARBA00047942"/>
    </source>
</evidence>
<evidence type="ECO:0000256" key="1">
    <source>
        <dbReference type="ARBA" id="ARBA00011900"/>
    </source>
</evidence>
<evidence type="ECO:0000256" key="3">
    <source>
        <dbReference type="ARBA" id="ARBA00022679"/>
    </source>
</evidence>
<dbReference type="GO" id="GO:0003676">
    <property type="term" value="F:nucleic acid binding"/>
    <property type="evidence" value="ECO:0007669"/>
    <property type="project" value="InterPro"/>
</dbReference>
<comment type="catalytic activity">
    <reaction evidence="6">
        <text>a 2'-deoxyadenosine in DNA + S-adenosyl-L-methionine = an N(6)-methyl-2'-deoxyadenosine in DNA + S-adenosyl-L-homocysteine + H(+)</text>
        <dbReference type="Rhea" id="RHEA:15197"/>
        <dbReference type="Rhea" id="RHEA-COMP:12418"/>
        <dbReference type="Rhea" id="RHEA-COMP:12419"/>
        <dbReference type="ChEBI" id="CHEBI:15378"/>
        <dbReference type="ChEBI" id="CHEBI:57856"/>
        <dbReference type="ChEBI" id="CHEBI:59789"/>
        <dbReference type="ChEBI" id="CHEBI:90615"/>
        <dbReference type="ChEBI" id="CHEBI:90616"/>
        <dbReference type="EC" id="2.1.1.72"/>
    </reaction>
</comment>
<dbReference type="Gene3D" id="3.40.50.150">
    <property type="entry name" value="Vaccinia Virus protein VP39"/>
    <property type="match status" value="1"/>
</dbReference>
<dbReference type="RefSeq" id="WP_261274020.1">
    <property type="nucleotide sequence ID" value="NZ_JAMTCC010000074.1"/>
</dbReference>
<evidence type="ECO:0000313" key="7">
    <source>
        <dbReference type="EMBL" id="MCT7948022.1"/>
    </source>
</evidence>
<comment type="caution">
    <text evidence="7">The sequence shown here is derived from an EMBL/GenBank/DDBJ whole genome shotgun (WGS) entry which is preliminary data.</text>
</comment>
<protein>
    <recommendedName>
        <fullName evidence="1">site-specific DNA-methyltransferase (adenine-specific)</fullName>
        <ecNumber evidence="1">2.1.1.72</ecNumber>
    </recommendedName>
</protein>
<dbReference type="InterPro" id="IPR050953">
    <property type="entry name" value="N4_N6_ade-DNA_methylase"/>
</dbReference>
<evidence type="ECO:0000256" key="5">
    <source>
        <dbReference type="ARBA" id="ARBA00022747"/>
    </source>
</evidence>